<dbReference type="RefSeq" id="WP_098077845.1">
    <property type="nucleotide sequence ID" value="NZ_PDEQ01000009.1"/>
</dbReference>
<dbReference type="AlphaFoldDB" id="A0A2A8CUH2"/>
<feature type="domain" description="Peptidase S8/S53" evidence="8">
    <location>
        <begin position="154"/>
        <end position="365"/>
    </location>
</feature>
<dbReference type="SUPFAM" id="SSF52743">
    <property type="entry name" value="Subtilisin-like"/>
    <property type="match status" value="1"/>
</dbReference>
<evidence type="ECO:0000256" key="1">
    <source>
        <dbReference type="ARBA" id="ARBA00011073"/>
    </source>
</evidence>
<feature type="domain" description="Inhibitor I9" evidence="9">
    <location>
        <begin position="47"/>
        <end position="119"/>
    </location>
</feature>
<evidence type="ECO:0000259" key="8">
    <source>
        <dbReference type="Pfam" id="PF00082"/>
    </source>
</evidence>
<dbReference type="GO" id="GO:0006508">
    <property type="term" value="P:proteolysis"/>
    <property type="evidence" value="ECO:0007669"/>
    <property type="project" value="UniProtKB-KW"/>
</dbReference>
<dbReference type="PROSITE" id="PS00137">
    <property type="entry name" value="SUBTILASE_HIS"/>
    <property type="match status" value="1"/>
</dbReference>
<sequence length="391" mass="39077">MQNQLTRIFLGSGLALLLVLAGCDTSGPQVAPSDEEAPSTPNVISGQYIVVLSGTPSKSATDVRSVATSLLGKSGQLGAVYSNALDGFVARGLSDAQVEQIESDPRVDYVEKDRVVQLAPPDGKGPGGDDGGSTGQVTPYGTTRVGGPADGTGLTAWVIDSGVDLDHPDLNVDASRSATFFAKGKDSKSADDGNGHGSHVAGTIGALNNDIGTVGVAAGATIVGVKVLDSRGSGSYSVVIDGVDYVAANASAGDVANLSLGGPTSDALDTAVKNLADQGVLVALAAGNSGEDANLSSPSRVEYPGVYTVSAMDDTDSFASFSNFGNPPIEFASPGVDVESTYKDGGYATLSGTSMASPHLAGILLITGANPPTDGTVNNDPDGDADPIATL</sequence>
<evidence type="ECO:0000259" key="9">
    <source>
        <dbReference type="Pfam" id="PF05922"/>
    </source>
</evidence>
<dbReference type="InterPro" id="IPR050131">
    <property type="entry name" value="Peptidase_S8_subtilisin-like"/>
</dbReference>
<gene>
    <name evidence="10" type="ORF">CRI94_15285</name>
</gene>
<dbReference type="PROSITE" id="PS00136">
    <property type="entry name" value="SUBTILASE_ASP"/>
    <property type="match status" value="1"/>
</dbReference>
<dbReference type="CDD" id="cd04077">
    <property type="entry name" value="Peptidases_S8_PCSK9_ProteinaseK_like"/>
    <property type="match status" value="1"/>
</dbReference>
<evidence type="ECO:0000313" key="11">
    <source>
        <dbReference type="Proteomes" id="UP000220102"/>
    </source>
</evidence>
<dbReference type="Pfam" id="PF00082">
    <property type="entry name" value="Peptidase_S8"/>
    <property type="match status" value="1"/>
</dbReference>
<evidence type="ECO:0000256" key="3">
    <source>
        <dbReference type="ARBA" id="ARBA00022801"/>
    </source>
</evidence>
<dbReference type="InterPro" id="IPR010259">
    <property type="entry name" value="S8pro/Inhibitor_I9"/>
</dbReference>
<dbReference type="InterPro" id="IPR000209">
    <property type="entry name" value="Peptidase_S8/S53_dom"/>
</dbReference>
<dbReference type="PROSITE" id="PS51892">
    <property type="entry name" value="SUBTILASE"/>
    <property type="match status" value="1"/>
</dbReference>
<evidence type="ECO:0000256" key="6">
    <source>
        <dbReference type="SAM" id="MobiDB-lite"/>
    </source>
</evidence>
<keyword evidence="11" id="KW-1185">Reference proteome</keyword>
<dbReference type="PANTHER" id="PTHR43806">
    <property type="entry name" value="PEPTIDASE S8"/>
    <property type="match status" value="1"/>
</dbReference>
<dbReference type="PROSITE" id="PS51257">
    <property type="entry name" value="PROKAR_LIPOPROTEIN"/>
    <property type="match status" value="1"/>
</dbReference>
<feature type="region of interest" description="Disordered" evidence="6">
    <location>
        <begin position="370"/>
        <end position="391"/>
    </location>
</feature>
<feature type="active site" description="Charge relay system" evidence="5">
    <location>
        <position position="196"/>
    </location>
</feature>
<dbReference type="OrthoDB" id="9798386at2"/>
<dbReference type="SUPFAM" id="SSF54897">
    <property type="entry name" value="Protease propeptides/inhibitors"/>
    <property type="match status" value="1"/>
</dbReference>
<dbReference type="Gene3D" id="3.30.70.80">
    <property type="entry name" value="Peptidase S8 propeptide/proteinase inhibitor I9"/>
    <property type="match status" value="1"/>
</dbReference>
<accession>A0A2A8CUH2</accession>
<dbReference type="GO" id="GO:0004252">
    <property type="term" value="F:serine-type endopeptidase activity"/>
    <property type="evidence" value="ECO:0007669"/>
    <property type="project" value="UniProtKB-UniRule"/>
</dbReference>
<feature type="chain" id="PRO_5012834626" evidence="7">
    <location>
        <begin position="32"/>
        <end position="391"/>
    </location>
</feature>
<evidence type="ECO:0000256" key="2">
    <source>
        <dbReference type="ARBA" id="ARBA00022670"/>
    </source>
</evidence>
<evidence type="ECO:0000256" key="7">
    <source>
        <dbReference type="SAM" id="SignalP"/>
    </source>
</evidence>
<dbReference type="GO" id="GO:0005615">
    <property type="term" value="C:extracellular space"/>
    <property type="evidence" value="ECO:0007669"/>
    <property type="project" value="TreeGrafter"/>
</dbReference>
<dbReference type="Pfam" id="PF05922">
    <property type="entry name" value="Inhibitor_I9"/>
    <property type="match status" value="1"/>
</dbReference>
<keyword evidence="4 5" id="KW-0720">Serine protease</keyword>
<name>A0A2A8CUH2_9BACT</name>
<evidence type="ECO:0000256" key="4">
    <source>
        <dbReference type="ARBA" id="ARBA00022825"/>
    </source>
</evidence>
<dbReference type="InterPro" id="IPR023827">
    <property type="entry name" value="Peptidase_S8_Asp-AS"/>
</dbReference>
<feature type="active site" description="Charge relay system" evidence="5">
    <location>
        <position position="354"/>
    </location>
</feature>
<evidence type="ECO:0000313" key="10">
    <source>
        <dbReference type="EMBL" id="PEN11400.1"/>
    </source>
</evidence>
<organism evidence="10 11">
    <name type="scientific">Longibacter salinarum</name>
    <dbReference type="NCBI Taxonomy" id="1850348"/>
    <lineage>
        <taxon>Bacteria</taxon>
        <taxon>Pseudomonadati</taxon>
        <taxon>Rhodothermota</taxon>
        <taxon>Rhodothermia</taxon>
        <taxon>Rhodothermales</taxon>
        <taxon>Salisaetaceae</taxon>
        <taxon>Longibacter</taxon>
    </lineage>
</organism>
<keyword evidence="3 5" id="KW-0378">Hydrolase</keyword>
<comment type="caution">
    <text evidence="10">The sequence shown here is derived from an EMBL/GenBank/DDBJ whole genome shotgun (WGS) entry which is preliminary data.</text>
</comment>
<dbReference type="InterPro" id="IPR034193">
    <property type="entry name" value="PCSK9_ProteinaseK-like"/>
</dbReference>
<reference evidence="10 11" key="1">
    <citation type="submission" date="2017-10" db="EMBL/GenBank/DDBJ databases">
        <title>Draft genome of Longibacter Salinarum.</title>
        <authorList>
            <person name="Goh K.M."/>
            <person name="Shamsir M.S."/>
            <person name="Lim S.W."/>
        </authorList>
    </citation>
    <scope>NUCLEOTIDE SEQUENCE [LARGE SCALE GENOMIC DNA]</scope>
    <source>
        <strain evidence="10 11">KCTC 52045</strain>
    </source>
</reference>
<keyword evidence="2 5" id="KW-0645">Protease</keyword>
<dbReference type="PRINTS" id="PR00723">
    <property type="entry name" value="SUBTILISIN"/>
</dbReference>
<dbReference type="InterPro" id="IPR036852">
    <property type="entry name" value="Peptidase_S8/S53_dom_sf"/>
</dbReference>
<protein>
    <submittedName>
        <fullName evidence="10">Peptidase S8</fullName>
    </submittedName>
</protein>
<dbReference type="InterPro" id="IPR037045">
    <property type="entry name" value="S8pro/Inhibitor_I9_sf"/>
</dbReference>
<evidence type="ECO:0000256" key="5">
    <source>
        <dbReference type="PROSITE-ProRule" id="PRU01240"/>
    </source>
</evidence>
<dbReference type="PANTHER" id="PTHR43806:SF11">
    <property type="entry name" value="CEREVISIN-RELATED"/>
    <property type="match status" value="1"/>
</dbReference>
<dbReference type="Proteomes" id="UP000220102">
    <property type="component" value="Unassembled WGS sequence"/>
</dbReference>
<feature type="active site" description="Charge relay system" evidence="5">
    <location>
        <position position="160"/>
    </location>
</feature>
<proteinExistence type="inferred from homology"/>
<dbReference type="InterPro" id="IPR022398">
    <property type="entry name" value="Peptidase_S8_His-AS"/>
</dbReference>
<dbReference type="Gene3D" id="3.40.50.200">
    <property type="entry name" value="Peptidase S8/S53 domain"/>
    <property type="match status" value="1"/>
</dbReference>
<dbReference type="InterPro" id="IPR015500">
    <property type="entry name" value="Peptidase_S8_subtilisin-rel"/>
</dbReference>
<dbReference type="EMBL" id="PDEQ01000009">
    <property type="protein sequence ID" value="PEN11400.1"/>
    <property type="molecule type" value="Genomic_DNA"/>
</dbReference>
<feature type="signal peptide" evidence="7">
    <location>
        <begin position="1"/>
        <end position="31"/>
    </location>
</feature>
<comment type="similarity">
    <text evidence="1 5">Belongs to the peptidase S8 family.</text>
</comment>
<keyword evidence="7" id="KW-0732">Signal</keyword>